<comment type="catalytic activity">
    <reaction evidence="1">
        <text>ATP + protein L-histidine = ADP + protein N-phospho-L-histidine.</text>
        <dbReference type="EC" id="2.7.13.3"/>
    </reaction>
</comment>
<organism evidence="16 17">
    <name type="scientific">[Clostridium] fimetarium</name>
    <dbReference type="NCBI Taxonomy" id="99656"/>
    <lineage>
        <taxon>Bacteria</taxon>
        <taxon>Bacillati</taxon>
        <taxon>Bacillota</taxon>
        <taxon>Clostridia</taxon>
        <taxon>Lachnospirales</taxon>
        <taxon>Lachnospiraceae</taxon>
    </lineage>
</organism>
<feature type="transmembrane region" description="Helical" evidence="14">
    <location>
        <begin position="6"/>
        <end position="25"/>
    </location>
</feature>
<dbReference type="SUPFAM" id="SSF47384">
    <property type="entry name" value="Homodimeric domain of signal transducing histidine kinase"/>
    <property type="match status" value="1"/>
</dbReference>
<dbReference type="PRINTS" id="PR00344">
    <property type="entry name" value="BCTRLSENSOR"/>
</dbReference>
<protein>
    <recommendedName>
        <fullName evidence="3">histidine kinase</fullName>
        <ecNumber evidence="3">2.7.13.3</ecNumber>
    </recommendedName>
</protein>
<keyword evidence="8" id="KW-0547">Nucleotide-binding</keyword>
<dbReference type="SUPFAM" id="SSF158472">
    <property type="entry name" value="HAMP domain-like"/>
    <property type="match status" value="1"/>
</dbReference>
<dbReference type="EC" id="2.7.13.3" evidence="3"/>
<gene>
    <name evidence="16" type="ORF">SAMN05421659_1046</name>
</gene>
<dbReference type="GO" id="GO:0005886">
    <property type="term" value="C:plasma membrane"/>
    <property type="evidence" value="ECO:0007669"/>
    <property type="project" value="UniProtKB-SubCell"/>
</dbReference>
<dbReference type="EMBL" id="FOJI01000004">
    <property type="protein sequence ID" value="SEW06854.1"/>
    <property type="molecule type" value="Genomic_DNA"/>
</dbReference>
<dbReference type="InterPro" id="IPR005467">
    <property type="entry name" value="His_kinase_dom"/>
</dbReference>
<evidence type="ECO:0000256" key="3">
    <source>
        <dbReference type="ARBA" id="ARBA00012438"/>
    </source>
</evidence>
<evidence type="ECO:0000259" key="15">
    <source>
        <dbReference type="PROSITE" id="PS50109"/>
    </source>
</evidence>
<keyword evidence="9 16" id="KW-0418">Kinase</keyword>
<evidence type="ECO:0000256" key="13">
    <source>
        <dbReference type="ARBA" id="ARBA00023136"/>
    </source>
</evidence>
<keyword evidence="7 14" id="KW-0812">Transmembrane</keyword>
<dbReference type="STRING" id="99656.SAMN05421659_1046"/>
<evidence type="ECO:0000256" key="2">
    <source>
        <dbReference type="ARBA" id="ARBA00004651"/>
    </source>
</evidence>
<dbReference type="InterPro" id="IPR036097">
    <property type="entry name" value="HisK_dim/P_sf"/>
</dbReference>
<dbReference type="Proteomes" id="UP000199701">
    <property type="component" value="Unassembled WGS sequence"/>
</dbReference>
<dbReference type="SMART" id="SM00387">
    <property type="entry name" value="HATPase_c"/>
    <property type="match status" value="1"/>
</dbReference>
<name>A0A1I0NZ46_9FIRM</name>
<keyword evidence="10" id="KW-0067">ATP-binding</keyword>
<keyword evidence="12" id="KW-0902">Two-component regulatory system</keyword>
<keyword evidence="11 14" id="KW-1133">Transmembrane helix</keyword>
<dbReference type="CDD" id="cd00082">
    <property type="entry name" value="HisKA"/>
    <property type="match status" value="1"/>
</dbReference>
<keyword evidence="5" id="KW-0597">Phosphoprotein</keyword>
<proteinExistence type="predicted"/>
<dbReference type="InterPro" id="IPR003594">
    <property type="entry name" value="HATPase_dom"/>
</dbReference>
<keyword evidence="13 14" id="KW-0472">Membrane</keyword>
<dbReference type="SUPFAM" id="SSF55874">
    <property type="entry name" value="ATPase domain of HSP90 chaperone/DNA topoisomerase II/histidine kinase"/>
    <property type="match status" value="1"/>
</dbReference>
<feature type="transmembrane region" description="Helical" evidence="14">
    <location>
        <begin position="129"/>
        <end position="152"/>
    </location>
</feature>
<dbReference type="Gene3D" id="3.30.565.10">
    <property type="entry name" value="Histidine kinase-like ATPase, C-terminal domain"/>
    <property type="match status" value="1"/>
</dbReference>
<feature type="domain" description="Histidine kinase" evidence="15">
    <location>
        <begin position="217"/>
        <end position="439"/>
    </location>
</feature>
<reference evidence="16 17" key="1">
    <citation type="submission" date="2016-10" db="EMBL/GenBank/DDBJ databases">
        <authorList>
            <person name="de Groot N.N."/>
        </authorList>
    </citation>
    <scope>NUCLEOTIDE SEQUENCE [LARGE SCALE GENOMIC DNA]</scope>
    <source>
        <strain evidence="16 17">DSM 9179</strain>
    </source>
</reference>
<keyword evidence="6" id="KW-0808">Transferase</keyword>
<evidence type="ECO:0000256" key="8">
    <source>
        <dbReference type="ARBA" id="ARBA00022741"/>
    </source>
</evidence>
<evidence type="ECO:0000256" key="4">
    <source>
        <dbReference type="ARBA" id="ARBA00022475"/>
    </source>
</evidence>
<accession>A0A1I0NZ46</accession>
<evidence type="ECO:0000256" key="14">
    <source>
        <dbReference type="SAM" id="Phobius"/>
    </source>
</evidence>
<evidence type="ECO:0000256" key="10">
    <source>
        <dbReference type="ARBA" id="ARBA00022840"/>
    </source>
</evidence>
<dbReference type="OrthoDB" id="9780718at2"/>
<dbReference type="GO" id="GO:0000155">
    <property type="term" value="F:phosphorelay sensor kinase activity"/>
    <property type="evidence" value="ECO:0007669"/>
    <property type="project" value="InterPro"/>
</dbReference>
<evidence type="ECO:0000256" key="9">
    <source>
        <dbReference type="ARBA" id="ARBA00022777"/>
    </source>
</evidence>
<dbReference type="Gene3D" id="6.10.340.10">
    <property type="match status" value="1"/>
</dbReference>
<evidence type="ECO:0000256" key="7">
    <source>
        <dbReference type="ARBA" id="ARBA00022692"/>
    </source>
</evidence>
<dbReference type="PANTHER" id="PTHR45528:SF1">
    <property type="entry name" value="SENSOR HISTIDINE KINASE CPXA"/>
    <property type="match status" value="1"/>
</dbReference>
<evidence type="ECO:0000256" key="6">
    <source>
        <dbReference type="ARBA" id="ARBA00022679"/>
    </source>
</evidence>
<evidence type="ECO:0000256" key="12">
    <source>
        <dbReference type="ARBA" id="ARBA00023012"/>
    </source>
</evidence>
<dbReference type="RefSeq" id="WP_092451705.1">
    <property type="nucleotide sequence ID" value="NZ_FOJI01000004.1"/>
</dbReference>
<comment type="subcellular location">
    <subcellularLocation>
        <location evidence="2">Cell membrane</location>
        <topology evidence="2">Multi-pass membrane protein</topology>
    </subcellularLocation>
</comment>
<dbReference type="Pfam" id="PF02518">
    <property type="entry name" value="HATPase_c"/>
    <property type="match status" value="1"/>
</dbReference>
<evidence type="ECO:0000313" key="16">
    <source>
        <dbReference type="EMBL" id="SEW06854.1"/>
    </source>
</evidence>
<dbReference type="InterPro" id="IPR004358">
    <property type="entry name" value="Sig_transdc_His_kin-like_C"/>
</dbReference>
<dbReference type="GO" id="GO:0005524">
    <property type="term" value="F:ATP binding"/>
    <property type="evidence" value="ECO:0007669"/>
    <property type="project" value="UniProtKB-KW"/>
</dbReference>
<dbReference type="CDD" id="cd06225">
    <property type="entry name" value="HAMP"/>
    <property type="match status" value="1"/>
</dbReference>
<keyword evidence="4" id="KW-1003">Cell membrane</keyword>
<evidence type="ECO:0000313" key="17">
    <source>
        <dbReference type="Proteomes" id="UP000199701"/>
    </source>
</evidence>
<evidence type="ECO:0000256" key="1">
    <source>
        <dbReference type="ARBA" id="ARBA00000085"/>
    </source>
</evidence>
<dbReference type="InterPro" id="IPR003661">
    <property type="entry name" value="HisK_dim/P_dom"/>
</dbReference>
<dbReference type="AlphaFoldDB" id="A0A1I0NZ46"/>
<dbReference type="InterPro" id="IPR050398">
    <property type="entry name" value="HssS/ArlS-like"/>
</dbReference>
<dbReference type="Gene3D" id="1.10.287.130">
    <property type="match status" value="1"/>
</dbReference>
<dbReference type="InterPro" id="IPR036890">
    <property type="entry name" value="HATPase_C_sf"/>
</dbReference>
<sequence length="439" mass="49984">MKINKIIIGVTLILIIIYAFTFGYINKTNIETVDVTKVNNVVKSIEKEFDKQQYSISKTGEIDNLSYKVVYVDDENYNSVIFDAMKSRSTVADLTSNINNENETKLIGKVIFLIDDNQENRMKKDVIKLVTVAFLATLIIFYVIVGIIYVQILKPFAKMKRFAAKIAEGDLEFQLLMDKNNYFGAFTESFDMMREELMKAKQSEYKANISKKELVAELSHDIMTPVATIKAICELLQVKLRSEEDIKFGTSLDRNALGETAEKIEVIYNKADVIDKLISDMFHTTLEELEMLKVNITEQPSTIITQMFMGINNFEKIHFQNSVTECLIKCDPLRLGQVIDNIISNSYKYAGTEIDVRFDMNEPEKILGIKVRDYGGGVDDNELPLVCEKFYRGSQETEKKSSGSGLGLYLARQFMEGMGGTFDCYNEDGFVVEIHIKIV</sequence>
<evidence type="ECO:0000256" key="11">
    <source>
        <dbReference type="ARBA" id="ARBA00022989"/>
    </source>
</evidence>
<dbReference type="Pfam" id="PF00512">
    <property type="entry name" value="HisKA"/>
    <property type="match status" value="1"/>
</dbReference>
<keyword evidence="17" id="KW-1185">Reference proteome</keyword>
<dbReference type="PROSITE" id="PS50109">
    <property type="entry name" value="HIS_KIN"/>
    <property type="match status" value="1"/>
</dbReference>
<dbReference type="PANTHER" id="PTHR45528">
    <property type="entry name" value="SENSOR HISTIDINE KINASE CPXA"/>
    <property type="match status" value="1"/>
</dbReference>
<evidence type="ECO:0000256" key="5">
    <source>
        <dbReference type="ARBA" id="ARBA00022553"/>
    </source>
</evidence>